<gene>
    <name evidence="1" type="ORF">B9Z19DRAFT_517993</name>
</gene>
<name>A0A2T6ZDW9_TUBBO</name>
<dbReference type="Proteomes" id="UP000244722">
    <property type="component" value="Unassembled WGS sequence"/>
</dbReference>
<protein>
    <submittedName>
        <fullName evidence="1">Uncharacterized protein</fullName>
    </submittedName>
</protein>
<dbReference type="EMBL" id="NESQ01000354">
    <property type="protein sequence ID" value="PUU73690.1"/>
    <property type="molecule type" value="Genomic_DNA"/>
</dbReference>
<accession>A0A2T6ZDW9</accession>
<evidence type="ECO:0000313" key="2">
    <source>
        <dbReference type="Proteomes" id="UP000244722"/>
    </source>
</evidence>
<reference evidence="1 2" key="1">
    <citation type="submission" date="2017-04" db="EMBL/GenBank/DDBJ databases">
        <title>Draft genome sequence of Tuber borchii Vittad., a whitish edible truffle.</title>
        <authorList>
            <consortium name="DOE Joint Genome Institute"/>
            <person name="Murat C."/>
            <person name="Kuo A."/>
            <person name="Barry K.W."/>
            <person name="Clum A."/>
            <person name="Dockter R.B."/>
            <person name="Fauchery L."/>
            <person name="Iotti M."/>
            <person name="Kohler A."/>
            <person name="Labutti K."/>
            <person name="Lindquist E.A."/>
            <person name="Lipzen A."/>
            <person name="Ohm R.A."/>
            <person name="Wang M."/>
            <person name="Grigoriev I.V."/>
            <person name="Zambonelli A."/>
            <person name="Martin F.M."/>
        </authorList>
    </citation>
    <scope>NUCLEOTIDE SEQUENCE [LARGE SCALE GENOMIC DNA]</scope>
    <source>
        <strain evidence="1 2">Tbo3840</strain>
    </source>
</reference>
<comment type="caution">
    <text evidence="1">The sequence shown here is derived from an EMBL/GenBank/DDBJ whole genome shotgun (WGS) entry which is preliminary data.</text>
</comment>
<dbReference type="OrthoDB" id="5355583at2759"/>
<proteinExistence type="predicted"/>
<organism evidence="1 2">
    <name type="scientific">Tuber borchii</name>
    <name type="common">White truffle</name>
    <dbReference type="NCBI Taxonomy" id="42251"/>
    <lineage>
        <taxon>Eukaryota</taxon>
        <taxon>Fungi</taxon>
        <taxon>Dikarya</taxon>
        <taxon>Ascomycota</taxon>
        <taxon>Pezizomycotina</taxon>
        <taxon>Pezizomycetes</taxon>
        <taxon>Pezizales</taxon>
        <taxon>Tuberaceae</taxon>
        <taxon>Tuber</taxon>
    </lineage>
</organism>
<sequence length="305" mass="34267">MFRLGTKLAFKPVGISRYLPVGISRYLPGIGAVRTLSEKKQDDPRGGAVSAGEDAISAKPVVKLKYQKAYSKVTMKEAEKRLGFRFRTFEQSAMSVEQMLEEAKPEASQGLGDAEVQSLKERIFLNIIDVISSEGYPIDSDEDFKEAKVNDLVIFTILPIVTAFRNSTKKNVWLEREKEIISVDHETGGFQEFVVIDWIGDFDHKFVFVVEAKKTSVGKAKRQCLLALKDMYEYNGGGVVYGFVTTGSEWQMVRLDKNGFAQTIAFYVVSQVMRTDKEKWMKDYSIIIDCVHTALKHGGMIAGEV</sequence>
<dbReference type="AlphaFoldDB" id="A0A2T6ZDW9"/>
<evidence type="ECO:0000313" key="1">
    <source>
        <dbReference type="EMBL" id="PUU73690.1"/>
    </source>
</evidence>
<keyword evidence="2" id="KW-1185">Reference proteome</keyword>